<accession>A0A8J2WCK5</accession>
<evidence type="ECO:0000313" key="1">
    <source>
        <dbReference type="EMBL" id="CAH0113088.1"/>
    </source>
</evidence>
<dbReference type="Proteomes" id="UP000789390">
    <property type="component" value="Unassembled WGS sequence"/>
</dbReference>
<organism evidence="1 2">
    <name type="scientific">Daphnia galeata</name>
    <dbReference type="NCBI Taxonomy" id="27404"/>
    <lineage>
        <taxon>Eukaryota</taxon>
        <taxon>Metazoa</taxon>
        <taxon>Ecdysozoa</taxon>
        <taxon>Arthropoda</taxon>
        <taxon>Crustacea</taxon>
        <taxon>Branchiopoda</taxon>
        <taxon>Diplostraca</taxon>
        <taxon>Cladocera</taxon>
        <taxon>Anomopoda</taxon>
        <taxon>Daphniidae</taxon>
        <taxon>Daphnia</taxon>
    </lineage>
</organism>
<keyword evidence="2" id="KW-1185">Reference proteome</keyword>
<sequence length="72" mass="7985">MLNVIFDADDEVTLSCSTAPRYLVNSSAVCQAKCLSLNSGSPCWRICYVQVVICQRPFYRNAGVYNISDDTV</sequence>
<proteinExistence type="predicted"/>
<gene>
    <name evidence="1" type="ORF">DGAL_LOCUS16890</name>
</gene>
<dbReference type="EMBL" id="CAKKLH010000336">
    <property type="protein sequence ID" value="CAH0113088.1"/>
    <property type="molecule type" value="Genomic_DNA"/>
</dbReference>
<comment type="caution">
    <text evidence="1">The sequence shown here is derived from an EMBL/GenBank/DDBJ whole genome shotgun (WGS) entry which is preliminary data.</text>
</comment>
<protein>
    <submittedName>
        <fullName evidence="1">Uncharacterized protein</fullName>
    </submittedName>
</protein>
<evidence type="ECO:0000313" key="2">
    <source>
        <dbReference type="Proteomes" id="UP000789390"/>
    </source>
</evidence>
<reference evidence="1" key="1">
    <citation type="submission" date="2021-11" db="EMBL/GenBank/DDBJ databases">
        <authorList>
            <person name="Schell T."/>
        </authorList>
    </citation>
    <scope>NUCLEOTIDE SEQUENCE</scope>
    <source>
        <strain evidence="1">M5</strain>
    </source>
</reference>
<dbReference type="AlphaFoldDB" id="A0A8J2WCK5"/>
<name>A0A8J2WCK5_9CRUS</name>